<reference evidence="2 3" key="1">
    <citation type="submission" date="2016-10" db="EMBL/GenBank/DDBJ databases">
        <authorList>
            <person name="de Groot N.N."/>
        </authorList>
    </citation>
    <scope>NUCLEOTIDE SEQUENCE [LARGE SCALE GENOMIC DNA]</scope>
    <source>
        <strain evidence="2 3">DSM 17794</strain>
    </source>
</reference>
<keyword evidence="2" id="KW-0808">Transferase</keyword>
<dbReference type="SUPFAM" id="SSF53271">
    <property type="entry name" value="PRTase-like"/>
    <property type="match status" value="1"/>
</dbReference>
<feature type="domain" description="Phosphoribosyltransferase" evidence="1">
    <location>
        <begin position="11"/>
        <end position="167"/>
    </location>
</feature>
<proteinExistence type="predicted"/>
<dbReference type="Gene3D" id="3.30.1310.20">
    <property type="entry name" value="PRTase-like"/>
    <property type="match status" value="1"/>
</dbReference>
<dbReference type="STRING" id="287099.SAMN05660413_00404"/>
<dbReference type="AlphaFoldDB" id="A0A1I4XWI8"/>
<dbReference type="GO" id="GO:0016757">
    <property type="term" value="F:glycosyltransferase activity"/>
    <property type="evidence" value="ECO:0007669"/>
    <property type="project" value="UniProtKB-KW"/>
</dbReference>
<dbReference type="Pfam" id="PF00156">
    <property type="entry name" value="Pribosyltran"/>
    <property type="match status" value="1"/>
</dbReference>
<sequence length="212" mass="23408">MFTDRIDAGEQLSRELAGYKDKPVVVLAIPRGGLPIGAILAKRLGAPLDVVLSKKIGHPNNKEYAIGAVSLADVTLSPTEHFSEEYITTETEKIRELLQKRDREYHKNSSPANLKDKIIIITDDGIATGNTLLSTVMLAHKQQPREIIVAIPVAPPSSVEKLRNTPEISKVICLETPYNFSAVGQFYEDFRAVSDEEAIEILNETNRKSGRS</sequence>
<dbReference type="OrthoDB" id="9810066at2"/>
<organism evidence="2 3">
    <name type="scientific">Salegentibacter flavus</name>
    <dbReference type="NCBI Taxonomy" id="287099"/>
    <lineage>
        <taxon>Bacteria</taxon>
        <taxon>Pseudomonadati</taxon>
        <taxon>Bacteroidota</taxon>
        <taxon>Flavobacteriia</taxon>
        <taxon>Flavobacteriales</taxon>
        <taxon>Flavobacteriaceae</taxon>
        <taxon>Salegentibacter</taxon>
    </lineage>
</organism>
<evidence type="ECO:0000313" key="2">
    <source>
        <dbReference type="EMBL" id="SFN30066.1"/>
    </source>
</evidence>
<keyword evidence="3" id="KW-1185">Reference proteome</keyword>
<gene>
    <name evidence="2" type="ORF">SAMN05660413_00404</name>
</gene>
<dbReference type="Proteomes" id="UP000199153">
    <property type="component" value="Unassembled WGS sequence"/>
</dbReference>
<evidence type="ECO:0000313" key="3">
    <source>
        <dbReference type="Proteomes" id="UP000199153"/>
    </source>
</evidence>
<accession>A0A1I4XWI8</accession>
<dbReference type="Gene3D" id="3.40.50.2020">
    <property type="match status" value="1"/>
</dbReference>
<dbReference type="EMBL" id="FOVL01000001">
    <property type="protein sequence ID" value="SFN30066.1"/>
    <property type="molecule type" value="Genomic_DNA"/>
</dbReference>
<protein>
    <submittedName>
        <fullName evidence="2">Predicted phosphoribosyltransferase</fullName>
    </submittedName>
</protein>
<dbReference type="CDD" id="cd06223">
    <property type="entry name" value="PRTases_typeI"/>
    <property type="match status" value="1"/>
</dbReference>
<dbReference type="InterPro" id="IPR029057">
    <property type="entry name" value="PRTase-like"/>
</dbReference>
<keyword evidence="2" id="KW-0328">Glycosyltransferase</keyword>
<name>A0A1I4XWI8_9FLAO</name>
<evidence type="ECO:0000259" key="1">
    <source>
        <dbReference type="Pfam" id="PF00156"/>
    </source>
</evidence>
<dbReference type="RefSeq" id="WP_093405188.1">
    <property type="nucleotide sequence ID" value="NZ_FOVL01000001.1"/>
</dbReference>
<dbReference type="InterPro" id="IPR000836">
    <property type="entry name" value="PRTase_dom"/>
</dbReference>